<dbReference type="InterPro" id="IPR013762">
    <property type="entry name" value="Integrase-like_cat_sf"/>
</dbReference>
<dbReference type="AlphaFoldDB" id="A0A919IWK6"/>
<dbReference type="GO" id="GO:0015074">
    <property type="term" value="P:DNA integration"/>
    <property type="evidence" value="ECO:0007669"/>
    <property type="project" value="InterPro"/>
</dbReference>
<comment type="caution">
    <text evidence="5">The sequence shown here is derived from an EMBL/GenBank/DDBJ whole genome shotgun (WGS) entry which is preliminary data.</text>
</comment>
<gene>
    <name evidence="5" type="ORF">Acy02nite_89940</name>
</gene>
<feature type="compositionally biased region" description="Basic and acidic residues" evidence="3">
    <location>
        <begin position="430"/>
        <end position="439"/>
    </location>
</feature>
<evidence type="ECO:0000256" key="3">
    <source>
        <dbReference type="SAM" id="MobiDB-lite"/>
    </source>
</evidence>
<dbReference type="SUPFAM" id="SSF56349">
    <property type="entry name" value="DNA breaking-rejoining enzymes"/>
    <property type="match status" value="1"/>
</dbReference>
<dbReference type="RefSeq" id="WP_239175864.1">
    <property type="nucleotide sequence ID" value="NZ_BAAAUC010000094.1"/>
</dbReference>
<evidence type="ECO:0000313" key="6">
    <source>
        <dbReference type="Proteomes" id="UP000619479"/>
    </source>
</evidence>
<accession>A0A919IWK6</accession>
<dbReference type="Gene3D" id="1.10.443.10">
    <property type="entry name" value="Intergrase catalytic core"/>
    <property type="match status" value="1"/>
</dbReference>
<dbReference type="InterPro" id="IPR011010">
    <property type="entry name" value="DNA_brk_join_enz"/>
</dbReference>
<dbReference type="InterPro" id="IPR010998">
    <property type="entry name" value="Integrase_recombinase_N"/>
</dbReference>
<dbReference type="InterPro" id="IPR052925">
    <property type="entry name" value="Phage_Integrase-like_Recomb"/>
</dbReference>
<dbReference type="Proteomes" id="UP000619479">
    <property type="component" value="Unassembled WGS sequence"/>
</dbReference>
<keyword evidence="2" id="KW-0233">DNA recombination</keyword>
<evidence type="ECO:0000259" key="4">
    <source>
        <dbReference type="PROSITE" id="PS51898"/>
    </source>
</evidence>
<name>A0A919IWK6_9ACTN</name>
<dbReference type="GO" id="GO:0003677">
    <property type="term" value="F:DNA binding"/>
    <property type="evidence" value="ECO:0007669"/>
    <property type="project" value="UniProtKB-KW"/>
</dbReference>
<evidence type="ECO:0000256" key="1">
    <source>
        <dbReference type="ARBA" id="ARBA00023125"/>
    </source>
</evidence>
<dbReference type="InterPro" id="IPR002104">
    <property type="entry name" value="Integrase_catalytic"/>
</dbReference>
<keyword evidence="6" id="KW-1185">Reference proteome</keyword>
<dbReference type="Gene3D" id="1.10.150.130">
    <property type="match status" value="1"/>
</dbReference>
<protein>
    <recommendedName>
        <fullName evidence="4">Tyr recombinase domain-containing protein</fullName>
    </recommendedName>
</protein>
<feature type="region of interest" description="Disordered" evidence="3">
    <location>
        <begin position="377"/>
        <end position="439"/>
    </location>
</feature>
<dbReference type="EMBL" id="BOMH01000097">
    <property type="protein sequence ID" value="GID71113.1"/>
    <property type="molecule type" value="Genomic_DNA"/>
</dbReference>
<keyword evidence="1" id="KW-0238">DNA-binding</keyword>
<dbReference type="PROSITE" id="PS51898">
    <property type="entry name" value="TYR_RECOMBINASE"/>
    <property type="match status" value="1"/>
</dbReference>
<proteinExistence type="predicted"/>
<sequence length="439" mass="46751">MSASIYRVSASIYKVSPPSDEGHPQAALVPAAAVSGQIVAPDRGSARRLDLDAYLSTHRPADDHDAERLAALAAAGGRYAASSQAAATVRKYDAGWAEFERFCAEFGLAAGPPADVEVVALYLAQMALQGLAVSTQDGRLAAIRDRHLDAGYRSPTSDDRFRRVRDGVRRVHGVRAEGKDAISLPLLAAMLATRVPGPRPDDTALIGDRLAWYSAVRDRCVLTLGFFAALRRSELAGLPVDQLQLVEQGLRVLIGKSKRDPEGAGRLIDIPYAPPELAWLCPVRTTLAWLDAAGRRGHLHRGVQPRPGTVPLLSGLTRGAAVRSTALSPSVVADIVKGTAADAGQPAEIVDALGGHSLRAGFATAADEAGVPETTSARVLGHTGSMTGPLHPARLRRRRAPRDLPPGPAAARRRRRDARRPRSRRRPSAHRADGPGHRI</sequence>
<reference evidence="5" key="1">
    <citation type="submission" date="2021-01" db="EMBL/GenBank/DDBJ databases">
        <title>Whole genome shotgun sequence of Actinoplanes cyaneus NBRC 14990.</title>
        <authorList>
            <person name="Komaki H."/>
            <person name="Tamura T."/>
        </authorList>
    </citation>
    <scope>NUCLEOTIDE SEQUENCE</scope>
    <source>
        <strain evidence="5">NBRC 14990</strain>
    </source>
</reference>
<feature type="compositionally biased region" description="Basic residues" evidence="3">
    <location>
        <begin position="411"/>
        <end position="429"/>
    </location>
</feature>
<evidence type="ECO:0000313" key="5">
    <source>
        <dbReference type="EMBL" id="GID71113.1"/>
    </source>
</evidence>
<dbReference type="PANTHER" id="PTHR34605:SF4">
    <property type="entry name" value="DNA ADENINE METHYLTRANSFERASE"/>
    <property type="match status" value="1"/>
</dbReference>
<evidence type="ECO:0000256" key="2">
    <source>
        <dbReference type="ARBA" id="ARBA00023172"/>
    </source>
</evidence>
<dbReference type="PANTHER" id="PTHR34605">
    <property type="entry name" value="PHAGE_INTEGRASE DOMAIN-CONTAINING PROTEIN"/>
    <property type="match status" value="1"/>
</dbReference>
<feature type="domain" description="Tyr recombinase" evidence="4">
    <location>
        <begin position="193"/>
        <end position="406"/>
    </location>
</feature>
<organism evidence="5 6">
    <name type="scientific">Actinoplanes cyaneus</name>
    <dbReference type="NCBI Taxonomy" id="52696"/>
    <lineage>
        <taxon>Bacteria</taxon>
        <taxon>Bacillati</taxon>
        <taxon>Actinomycetota</taxon>
        <taxon>Actinomycetes</taxon>
        <taxon>Micromonosporales</taxon>
        <taxon>Micromonosporaceae</taxon>
        <taxon>Actinoplanes</taxon>
    </lineage>
</organism>
<dbReference type="GO" id="GO:0006310">
    <property type="term" value="P:DNA recombination"/>
    <property type="evidence" value="ECO:0007669"/>
    <property type="project" value="UniProtKB-KW"/>
</dbReference>
<dbReference type="SUPFAM" id="SSF47823">
    <property type="entry name" value="lambda integrase-like, N-terminal domain"/>
    <property type="match status" value="1"/>
</dbReference>